<keyword evidence="8" id="KW-1185">Reference proteome</keyword>
<comment type="catalytic activity">
    <reaction evidence="6">
        <text>a fatty acyl-[ACP] + S-adenosyl-L-methionine = an N-acyl-L-homoserine lactone + S-methyl-5'-thioadenosine + holo-[ACP] + H(+)</text>
        <dbReference type="Rhea" id="RHEA:10096"/>
        <dbReference type="Rhea" id="RHEA-COMP:9685"/>
        <dbReference type="Rhea" id="RHEA-COMP:14125"/>
        <dbReference type="ChEBI" id="CHEBI:15378"/>
        <dbReference type="ChEBI" id="CHEBI:17509"/>
        <dbReference type="ChEBI" id="CHEBI:55474"/>
        <dbReference type="ChEBI" id="CHEBI:59789"/>
        <dbReference type="ChEBI" id="CHEBI:64479"/>
        <dbReference type="ChEBI" id="CHEBI:138651"/>
        <dbReference type="EC" id="2.3.1.184"/>
    </reaction>
</comment>
<dbReference type="InterPro" id="IPR016181">
    <property type="entry name" value="Acyl_CoA_acyltransferase"/>
</dbReference>
<proteinExistence type="inferred from homology"/>
<keyword evidence="4 5" id="KW-0071">Autoinducer synthesis</keyword>
<dbReference type="PANTHER" id="PTHR39322:SF1">
    <property type="entry name" value="ISOVALERYL-HOMOSERINE LACTONE SYNTHASE"/>
    <property type="match status" value="1"/>
</dbReference>
<dbReference type="RefSeq" id="WP_272740290.1">
    <property type="nucleotide sequence ID" value="NZ_JAQQKW010000002.1"/>
</dbReference>
<protein>
    <recommendedName>
        <fullName evidence="6">Acyl-homoserine-lactone synthase</fullName>
        <ecNumber evidence="6">2.3.1.184</ecNumber>
    </recommendedName>
    <alternativeName>
        <fullName evidence="6">Autoinducer synthesis protein</fullName>
    </alternativeName>
</protein>
<dbReference type="PRINTS" id="PR01549">
    <property type="entry name" value="AUTOINDCRSYN"/>
</dbReference>
<dbReference type="PANTHER" id="PTHR39322">
    <property type="entry name" value="ACYL-HOMOSERINE-LACTONE SYNTHASE"/>
    <property type="match status" value="1"/>
</dbReference>
<keyword evidence="3 6" id="KW-0949">S-adenosyl-L-methionine</keyword>
<evidence type="ECO:0000256" key="3">
    <source>
        <dbReference type="ARBA" id="ARBA00022691"/>
    </source>
</evidence>
<name>A0ABT5IBG6_9CAUL</name>
<evidence type="ECO:0000256" key="6">
    <source>
        <dbReference type="RuleBase" id="RU361135"/>
    </source>
</evidence>
<reference evidence="7 8" key="1">
    <citation type="submission" date="2023-01" db="EMBL/GenBank/DDBJ databases">
        <title>Novel species of the genus Asticcacaulis isolated from rivers.</title>
        <authorList>
            <person name="Lu H."/>
        </authorList>
    </citation>
    <scope>NUCLEOTIDE SEQUENCE [LARGE SCALE GENOMIC DNA]</scope>
    <source>
        <strain evidence="7 8">DXS10W</strain>
    </source>
</reference>
<evidence type="ECO:0000256" key="4">
    <source>
        <dbReference type="ARBA" id="ARBA00022929"/>
    </source>
</evidence>
<sequence length="210" mass="23920">MLKLISYKDISTHSDLFFNQFQLRHREFIERQSYAVKSIDGMEFDEYDSLAAQYLVFTEDGRTVLGCSRLTPIDLGCMLADHFPDLVEDKSIFTAPRVWEGTRFCIDSRLPSERRRLICQSLAVGYIEFGLAHGVDQIIGLMPTLILRSVFERAGLTLDRLGSPRAIGAHARIQAAAIPIRPWQRDRVYEATGLRDLLTANFRSVEEHVA</sequence>
<dbReference type="Pfam" id="PF00765">
    <property type="entry name" value="Autoind_synth"/>
    <property type="match status" value="1"/>
</dbReference>
<evidence type="ECO:0000313" key="7">
    <source>
        <dbReference type="EMBL" id="MDC7693529.1"/>
    </source>
</evidence>
<accession>A0ABT5IBG6</accession>
<evidence type="ECO:0000256" key="5">
    <source>
        <dbReference type="PROSITE-ProRule" id="PRU00533"/>
    </source>
</evidence>
<dbReference type="EMBL" id="JAQQKW010000002">
    <property type="protein sequence ID" value="MDC7693529.1"/>
    <property type="molecule type" value="Genomic_DNA"/>
</dbReference>
<dbReference type="Gene3D" id="3.40.630.30">
    <property type="match status" value="1"/>
</dbReference>
<dbReference type="SUPFAM" id="SSF55729">
    <property type="entry name" value="Acyl-CoA N-acyltransferases (Nat)"/>
    <property type="match status" value="1"/>
</dbReference>
<gene>
    <name evidence="7" type="ORF">PQU94_04445</name>
</gene>
<dbReference type="PROSITE" id="PS51187">
    <property type="entry name" value="AUTOINDUCER_SYNTH_2"/>
    <property type="match status" value="1"/>
</dbReference>
<evidence type="ECO:0000256" key="2">
    <source>
        <dbReference type="ARBA" id="ARBA00022679"/>
    </source>
</evidence>
<dbReference type="InterPro" id="IPR001690">
    <property type="entry name" value="Autoind_synthase"/>
</dbReference>
<comment type="caution">
    <text evidence="7">The sequence shown here is derived from an EMBL/GenBank/DDBJ whole genome shotgun (WGS) entry which is preliminary data.</text>
</comment>
<keyword evidence="1 5" id="KW-0673">Quorum sensing</keyword>
<evidence type="ECO:0000256" key="1">
    <source>
        <dbReference type="ARBA" id="ARBA00022654"/>
    </source>
</evidence>
<evidence type="ECO:0000313" key="8">
    <source>
        <dbReference type="Proteomes" id="UP001216595"/>
    </source>
</evidence>
<comment type="similarity">
    <text evidence="5 6">Belongs to the autoinducer synthase family.</text>
</comment>
<keyword evidence="2 6" id="KW-0808">Transferase</keyword>
<dbReference type="EC" id="2.3.1.184" evidence="6"/>
<organism evidence="7 8">
    <name type="scientific">Asticcacaulis currens</name>
    <dbReference type="NCBI Taxonomy" id="2984210"/>
    <lineage>
        <taxon>Bacteria</taxon>
        <taxon>Pseudomonadati</taxon>
        <taxon>Pseudomonadota</taxon>
        <taxon>Alphaproteobacteria</taxon>
        <taxon>Caulobacterales</taxon>
        <taxon>Caulobacteraceae</taxon>
        <taxon>Asticcacaulis</taxon>
    </lineage>
</organism>
<dbReference type="Proteomes" id="UP001216595">
    <property type="component" value="Unassembled WGS sequence"/>
</dbReference>